<proteinExistence type="inferred from homology"/>
<feature type="region of interest" description="Disordered" evidence="12">
    <location>
        <begin position="426"/>
        <end position="475"/>
    </location>
</feature>
<evidence type="ECO:0000256" key="3">
    <source>
        <dbReference type="ARBA" id="ARBA00022695"/>
    </source>
</evidence>
<evidence type="ECO:0000256" key="9">
    <source>
        <dbReference type="ARBA" id="ARBA00022932"/>
    </source>
</evidence>
<keyword evidence="5" id="KW-0479">Metal-binding</keyword>
<comment type="caution">
    <text evidence="14">The sequence shown here is derived from an EMBL/GenBank/DDBJ whole genome shotgun (WGS) entry which is preliminary data.</text>
</comment>
<dbReference type="NCBIfam" id="NF006585">
    <property type="entry name" value="PRK09111.1"/>
    <property type="match status" value="1"/>
</dbReference>
<dbReference type="InterPro" id="IPR027417">
    <property type="entry name" value="P-loop_NTPase"/>
</dbReference>
<dbReference type="FunFam" id="3.40.50.300:FF:000014">
    <property type="entry name" value="DNA polymerase III subunit gamma/tau"/>
    <property type="match status" value="1"/>
</dbReference>
<comment type="catalytic activity">
    <reaction evidence="10 11">
        <text>DNA(n) + a 2'-deoxyribonucleoside 5'-triphosphate = DNA(n+1) + diphosphate</text>
        <dbReference type="Rhea" id="RHEA:22508"/>
        <dbReference type="Rhea" id="RHEA-COMP:17339"/>
        <dbReference type="Rhea" id="RHEA-COMP:17340"/>
        <dbReference type="ChEBI" id="CHEBI:33019"/>
        <dbReference type="ChEBI" id="CHEBI:61560"/>
        <dbReference type="ChEBI" id="CHEBI:173112"/>
        <dbReference type="EC" id="2.7.7.7"/>
    </reaction>
</comment>
<comment type="similarity">
    <text evidence="1 11">Belongs to the DnaX/STICHEL family.</text>
</comment>
<dbReference type="Proteomes" id="UP000264179">
    <property type="component" value="Unassembled WGS sequence"/>
</dbReference>
<dbReference type="PANTHER" id="PTHR11669">
    <property type="entry name" value="REPLICATION FACTOR C / DNA POLYMERASE III GAMMA-TAU SUBUNIT"/>
    <property type="match status" value="1"/>
</dbReference>
<keyword evidence="3 11" id="KW-0548">Nucleotidyltransferase</keyword>
<evidence type="ECO:0000256" key="6">
    <source>
        <dbReference type="ARBA" id="ARBA00022741"/>
    </source>
</evidence>
<keyword evidence="2 11" id="KW-0808">Transferase</keyword>
<dbReference type="Pfam" id="PF22608">
    <property type="entry name" value="DNAX_ATPase_lid"/>
    <property type="match status" value="1"/>
</dbReference>
<dbReference type="GO" id="GO:0009360">
    <property type="term" value="C:DNA polymerase III complex"/>
    <property type="evidence" value="ECO:0007669"/>
    <property type="project" value="InterPro"/>
</dbReference>
<feature type="compositionally biased region" description="Polar residues" evidence="12">
    <location>
        <begin position="1"/>
        <end position="12"/>
    </location>
</feature>
<dbReference type="InterPro" id="IPR050238">
    <property type="entry name" value="DNA_Rep/Repair_Clamp_Loader"/>
</dbReference>
<dbReference type="RefSeq" id="WP_277279097.1">
    <property type="nucleotide sequence ID" value="NZ_DPOP01000166.1"/>
</dbReference>
<dbReference type="Pfam" id="PF12362">
    <property type="entry name" value="DUF3646"/>
    <property type="match status" value="1"/>
</dbReference>
<dbReference type="EMBL" id="DPOP01000166">
    <property type="protein sequence ID" value="HCW69756.1"/>
    <property type="molecule type" value="Genomic_DNA"/>
</dbReference>
<evidence type="ECO:0000256" key="10">
    <source>
        <dbReference type="ARBA" id="ARBA00049244"/>
    </source>
</evidence>
<keyword evidence="9 11" id="KW-0239">DNA-directed DNA polymerase</keyword>
<feature type="region of interest" description="Disordered" evidence="12">
    <location>
        <begin position="605"/>
        <end position="634"/>
    </location>
</feature>
<dbReference type="STRING" id="168935.AUP42_21025"/>
<dbReference type="AlphaFoldDB" id="A0A3D5NEB7"/>
<comment type="subunit">
    <text evidence="11">DNA polymerase III contains a core (composed of alpha, epsilon and theta chains) that associates with a tau subunit. This core dimerizes to form the POLIII' complex. PolIII' associates with the gamma complex (composed of gamma, delta, delta', psi and chi chains) and with the beta chain to form the complete DNA polymerase III complex.</text>
</comment>
<dbReference type="FunFam" id="1.10.8.60:FF:000013">
    <property type="entry name" value="DNA polymerase III subunit gamma/tau"/>
    <property type="match status" value="1"/>
</dbReference>
<dbReference type="InterPro" id="IPR008921">
    <property type="entry name" value="DNA_pol3_clamp-load_cplx_C"/>
</dbReference>
<dbReference type="Gene3D" id="1.10.8.60">
    <property type="match status" value="1"/>
</dbReference>
<evidence type="ECO:0000256" key="1">
    <source>
        <dbReference type="ARBA" id="ARBA00006360"/>
    </source>
</evidence>
<keyword evidence="4 11" id="KW-0235">DNA replication</keyword>
<feature type="region of interest" description="Disordered" evidence="12">
    <location>
        <begin position="1"/>
        <end position="36"/>
    </location>
</feature>
<dbReference type="Gene3D" id="3.40.50.300">
    <property type="entry name" value="P-loop containing nucleotide triphosphate hydrolases"/>
    <property type="match status" value="1"/>
</dbReference>
<dbReference type="Pfam" id="PF13177">
    <property type="entry name" value="DNA_pol3_delta2"/>
    <property type="match status" value="1"/>
</dbReference>
<dbReference type="InterPro" id="IPR045085">
    <property type="entry name" value="HLD_clamp_pol_III_gamma_tau"/>
</dbReference>
<dbReference type="PANTHER" id="PTHR11669:SF0">
    <property type="entry name" value="PROTEIN STICHEL-LIKE 2"/>
    <property type="match status" value="1"/>
</dbReference>
<dbReference type="SUPFAM" id="SSF52540">
    <property type="entry name" value="P-loop containing nucleoside triphosphate hydrolases"/>
    <property type="match status" value="1"/>
</dbReference>
<protein>
    <recommendedName>
        <fullName evidence="11">DNA polymerase III subunit gamma/tau</fullName>
        <ecNumber evidence="11">2.7.7.7</ecNumber>
    </recommendedName>
</protein>
<accession>A0A3D5NEB7</accession>
<evidence type="ECO:0000256" key="11">
    <source>
        <dbReference type="RuleBase" id="RU364063"/>
    </source>
</evidence>
<comment type="function">
    <text evidence="11">DNA polymerase III is a complex, multichain enzyme responsible for most of the replicative synthesis in bacteria. This DNA polymerase also exhibits 3' to 5' exonuclease activity.</text>
</comment>
<dbReference type="GO" id="GO:0003677">
    <property type="term" value="F:DNA binding"/>
    <property type="evidence" value="ECO:0007669"/>
    <property type="project" value="InterPro"/>
</dbReference>
<evidence type="ECO:0000256" key="2">
    <source>
        <dbReference type="ARBA" id="ARBA00022679"/>
    </source>
</evidence>
<keyword evidence="8 11" id="KW-0067">ATP-binding</keyword>
<dbReference type="GO" id="GO:0006261">
    <property type="term" value="P:DNA-templated DNA replication"/>
    <property type="evidence" value="ECO:0007669"/>
    <property type="project" value="TreeGrafter"/>
</dbReference>
<dbReference type="InterPro" id="IPR022754">
    <property type="entry name" value="DNA_pol_III_gamma-3"/>
</dbReference>
<feature type="domain" description="AAA+ ATPase" evidence="13">
    <location>
        <begin position="79"/>
        <end position="226"/>
    </location>
</feature>
<keyword evidence="7" id="KW-0862">Zinc</keyword>
<dbReference type="SMART" id="SM00382">
    <property type="entry name" value="AAA"/>
    <property type="match status" value="1"/>
</dbReference>
<dbReference type="GO" id="GO:0046872">
    <property type="term" value="F:metal ion binding"/>
    <property type="evidence" value="ECO:0007669"/>
    <property type="project" value="UniProtKB-KW"/>
</dbReference>
<dbReference type="NCBIfam" id="TIGR02397">
    <property type="entry name" value="dnaX_nterm"/>
    <property type="match status" value="1"/>
</dbReference>
<dbReference type="InterPro" id="IPR012763">
    <property type="entry name" value="DNA_pol_III_sug/sutau_N"/>
</dbReference>
<dbReference type="GO" id="GO:0005524">
    <property type="term" value="F:ATP binding"/>
    <property type="evidence" value="ECO:0007669"/>
    <property type="project" value="UniProtKB-KW"/>
</dbReference>
<keyword evidence="6 11" id="KW-0547">Nucleotide-binding</keyword>
<dbReference type="CDD" id="cd00009">
    <property type="entry name" value="AAA"/>
    <property type="match status" value="1"/>
</dbReference>
<name>A0A3D5NEB7_9PROT</name>
<dbReference type="FunFam" id="1.20.272.10:FF:000003">
    <property type="entry name" value="DNA polymerase III subunit gamma/tau"/>
    <property type="match status" value="1"/>
</dbReference>
<feature type="compositionally biased region" description="Low complexity" evidence="12">
    <location>
        <begin position="17"/>
        <end position="36"/>
    </location>
</feature>
<feature type="compositionally biased region" description="Gly residues" evidence="12">
    <location>
        <begin position="434"/>
        <end position="448"/>
    </location>
</feature>
<dbReference type="CDD" id="cd18137">
    <property type="entry name" value="HLD_clamp_pol_III_gamma_tau"/>
    <property type="match status" value="1"/>
</dbReference>
<evidence type="ECO:0000256" key="12">
    <source>
        <dbReference type="SAM" id="MobiDB-lite"/>
    </source>
</evidence>
<evidence type="ECO:0000313" key="14">
    <source>
        <dbReference type="EMBL" id="HCW69756.1"/>
    </source>
</evidence>
<dbReference type="NCBIfam" id="NF004046">
    <property type="entry name" value="PRK05563.1"/>
    <property type="match status" value="1"/>
</dbReference>
<dbReference type="GO" id="GO:0003887">
    <property type="term" value="F:DNA-directed DNA polymerase activity"/>
    <property type="evidence" value="ECO:0007669"/>
    <property type="project" value="UniProtKB-KW"/>
</dbReference>
<evidence type="ECO:0000256" key="7">
    <source>
        <dbReference type="ARBA" id="ARBA00022833"/>
    </source>
</evidence>
<evidence type="ECO:0000256" key="5">
    <source>
        <dbReference type="ARBA" id="ARBA00022723"/>
    </source>
</evidence>
<evidence type="ECO:0000256" key="4">
    <source>
        <dbReference type="ARBA" id="ARBA00022705"/>
    </source>
</evidence>
<evidence type="ECO:0000259" key="13">
    <source>
        <dbReference type="SMART" id="SM00382"/>
    </source>
</evidence>
<dbReference type="InterPro" id="IPR003593">
    <property type="entry name" value="AAA+_ATPase"/>
</dbReference>
<dbReference type="InterPro" id="IPR022107">
    <property type="entry name" value="DNA_pol_III_gamma/tau_C"/>
</dbReference>
<reference evidence="14 15" key="1">
    <citation type="journal article" date="2018" name="Nat. Biotechnol.">
        <title>A standardized bacterial taxonomy based on genome phylogeny substantially revises the tree of life.</title>
        <authorList>
            <person name="Parks D.H."/>
            <person name="Chuvochina M."/>
            <person name="Waite D.W."/>
            <person name="Rinke C."/>
            <person name="Skarshewski A."/>
            <person name="Chaumeil P.A."/>
            <person name="Hugenholtz P."/>
        </authorList>
    </citation>
    <scope>NUCLEOTIDE SEQUENCE [LARGE SCALE GENOMIC DNA]</scope>
    <source>
        <strain evidence="14">UBA9881</strain>
    </source>
</reference>
<dbReference type="Gene3D" id="1.20.272.10">
    <property type="match status" value="1"/>
</dbReference>
<dbReference type="EC" id="2.7.7.7" evidence="11"/>
<dbReference type="Pfam" id="PF12169">
    <property type="entry name" value="DNA_pol3_gamma3"/>
    <property type="match status" value="1"/>
</dbReference>
<evidence type="ECO:0000256" key="8">
    <source>
        <dbReference type="ARBA" id="ARBA00022840"/>
    </source>
</evidence>
<sequence>MTDQIETASQDTPEGEAPAPDAATSPSDAAPAASATKAVAPKSEYQVLALKYRPKTFDELIGHGPMVKTLSNALESGRLAHAFVLTGVRGIGKTTTARIIARALNCIGPDGNGGPTIEPCGVCEHCRAIAEDRHVDVLEMDAASRTGVDDIRELIEGVRYRPTSARYKIYIIDEVHMLSKSAFNALLKTLEEPPEHVKFIFATTEIRKIPITVLSRCQRFDLRRVQIDELSAHYTRIAGLEHADIEEEAVALIARAADGSVRDGMSLLDQAISHGAGKVTTQQVRDMLGLSDRSRIFDLFDFTMKGEINEALELLSAQYALGGDPAVMLQDMLDLTHWLTRVKLSPDAANDPGVSQIERERGKEIAAKLAMPQLTRAWQMLLKGLEETRIAPSPIQAAEMILIRLAYAAEMPSPGDLIKKLRSDMANTGANAPQGGGNGGGGNGGGPGPRMQVVNGGGGSAAAVAQSRPDPLGAPEQIEQPVYAKMPESFVEVADLLAKDRETTGIAMQVKNYMHLVKFEPGRIEFRPARGARSDLSTQLIKAMNSLTGQRWLVSVSEREEGAPTLKEQELEALEQRKADASHDPLVKAIIEGLPKAKIVAVHLPPGQEETAGEEDESGSVYDDAFYLEGDDEL</sequence>
<gene>
    <name evidence="11" type="primary">dnaX</name>
    <name evidence="14" type="ORF">DHR80_21640</name>
</gene>
<dbReference type="SUPFAM" id="SSF48019">
    <property type="entry name" value="post-AAA+ oligomerization domain-like"/>
    <property type="match status" value="1"/>
</dbReference>
<evidence type="ECO:0000313" key="15">
    <source>
        <dbReference type="Proteomes" id="UP000264179"/>
    </source>
</evidence>
<organism evidence="14 15">
    <name type="scientific">Thalassospira lucentensis</name>
    <dbReference type="NCBI Taxonomy" id="168935"/>
    <lineage>
        <taxon>Bacteria</taxon>
        <taxon>Pseudomonadati</taxon>
        <taxon>Pseudomonadota</taxon>
        <taxon>Alphaproteobacteria</taxon>
        <taxon>Rhodospirillales</taxon>
        <taxon>Thalassospiraceae</taxon>
        <taxon>Thalassospira</taxon>
    </lineage>
</organism>